<feature type="domain" description="Cytochrome c-552/4" evidence="1">
    <location>
        <begin position="49"/>
        <end position="133"/>
    </location>
</feature>
<sequence length="208" mass="22751">MEWNKKWFRWGFSFLIFLIVVSGALGIIHEGHAGATESMFLHRYVGVQSCEACHSSGLLGRQFQAWKSSPHSRAFLDLSSREALDIGKRLGVSDPKTSQRCLSCHVTAPNAALPEAVSTFRMKDGVQCESCHGPGEDYTHYSVMIDPKKAREAGLVIHPDKKTCLTCHNPSSPTYKGFDEKTAMSQIAHPLPPAMSEKFGSSLTGGAP</sequence>
<dbReference type="InterPro" id="IPR023155">
    <property type="entry name" value="Cyt_c-552/4"/>
</dbReference>
<dbReference type="RefSeq" id="WP_014449647.1">
    <property type="nucleotide sequence ID" value="NC_017094.1"/>
</dbReference>
<dbReference type="Proteomes" id="UP000007382">
    <property type="component" value="Chromosome"/>
</dbReference>
<dbReference type="SUPFAM" id="SSF48695">
    <property type="entry name" value="Multiheme cytochromes"/>
    <property type="match status" value="1"/>
</dbReference>
<dbReference type="AlphaFoldDB" id="I0IPG1"/>
<dbReference type="InterPro" id="IPR036280">
    <property type="entry name" value="Multihaem_cyt_sf"/>
</dbReference>
<dbReference type="OrthoDB" id="9814800at2"/>
<dbReference type="Pfam" id="PF13435">
    <property type="entry name" value="Cytochrome_C554"/>
    <property type="match status" value="1"/>
</dbReference>
<proteinExistence type="predicted"/>
<accession>I0IPG1</accession>
<dbReference type="PATRIC" id="fig|1162668.3.peg.1750"/>
<reference evidence="2 3" key="1">
    <citation type="journal article" date="2012" name="J. Bacteriol.">
        <title>Complete Genome Sequence of Leptospirillum ferrooxidans Strain C2-3, Isolated from a Fresh Volcanic Ash Deposit on the Island of Miyake, Japan.</title>
        <authorList>
            <person name="Fujimura R."/>
            <person name="Sato Y."/>
            <person name="Nishizawa T."/>
            <person name="Oshima K."/>
            <person name="Kim S.-W."/>
            <person name="Hattori M."/>
            <person name="Kamijo T."/>
            <person name="Ohta H."/>
        </authorList>
    </citation>
    <scope>NUCLEOTIDE SEQUENCE [LARGE SCALE GENOMIC DNA]</scope>
    <source>
        <strain evidence="2 3">C2-3</strain>
    </source>
</reference>
<name>I0IPG1_LEPFC</name>
<evidence type="ECO:0000259" key="1">
    <source>
        <dbReference type="Pfam" id="PF13435"/>
    </source>
</evidence>
<dbReference type="EMBL" id="AP012342">
    <property type="protein sequence ID" value="BAM07160.1"/>
    <property type="molecule type" value="Genomic_DNA"/>
</dbReference>
<keyword evidence="3" id="KW-1185">Reference proteome</keyword>
<evidence type="ECO:0000313" key="2">
    <source>
        <dbReference type="EMBL" id="BAM07160.1"/>
    </source>
</evidence>
<organism evidence="2 3">
    <name type="scientific">Leptospirillum ferrooxidans (strain C2-3)</name>
    <dbReference type="NCBI Taxonomy" id="1162668"/>
    <lineage>
        <taxon>Bacteria</taxon>
        <taxon>Pseudomonadati</taxon>
        <taxon>Nitrospirota</taxon>
        <taxon>Nitrospiria</taxon>
        <taxon>Nitrospirales</taxon>
        <taxon>Nitrospiraceae</taxon>
        <taxon>Leptospirillum</taxon>
    </lineage>
</organism>
<gene>
    <name evidence="2" type="ordered locus">LFE_1478</name>
</gene>
<protein>
    <submittedName>
        <fullName evidence="2">Putative cytochrome c-554</fullName>
    </submittedName>
</protein>
<dbReference type="HOGENOM" id="CLU_116684_0_0_0"/>
<dbReference type="Gene3D" id="1.10.1130.10">
    <property type="entry name" value="Flavocytochrome C3, Chain A"/>
    <property type="match status" value="1"/>
</dbReference>
<dbReference type="eggNOG" id="COG3391">
    <property type="taxonomic scope" value="Bacteria"/>
</dbReference>
<evidence type="ECO:0000313" key="3">
    <source>
        <dbReference type="Proteomes" id="UP000007382"/>
    </source>
</evidence>
<reference evidence="3" key="2">
    <citation type="submission" date="2012-03" db="EMBL/GenBank/DDBJ databases">
        <title>The complete genome sequence of the pioneer microbe on fresh volcanic deposit, Leptospirillum ferrooxidans strain C2-3.</title>
        <authorList>
            <person name="Fujimura R."/>
            <person name="Sato Y."/>
            <person name="Nishizawa T."/>
            <person name="Nanba K."/>
            <person name="Oshima K."/>
            <person name="Hattori M."/>
            <person name="Kamijo T."/>
            <person name="Ohta H."/>
        </authorList>
    </citation>
    <scope>NUCLEOTIDE SEQUENCE [LARGE SCALE GENOMIC DNA]</scope>
    <source>
        <strain evidence="3">C2-3</strain>
    </source>
</reference>
<dbReference type="KEGG" id="lfc:LFE_1478"/>
<dbReference type="STRING" id="1162668.LFE_1478"/>